<dbReference type="InterPro" id="IPR036864">
    <property type="entry name" value="Zn2-C6_fun-type_DNA-bd_sf"/>
</dbReference>
<evidence type="ECO:0000256" key="4">
    <source>
        <dbReference type="ARBA" id="ARBA00023125"/>
    </source>
</evidence>
<dbReference type="CDD" id="cd00067">
    <property type="entry name" value="GAL4"/>
    <property type="match status" value="1"/>
</dbReference>
<dbReference type="PROSITE" id="PS50048">
    <property type="entry name" value="ZN2_CY6_FUNGAL_2"/>
    <property type="match status" value="1"/>
</dbReference>
<accession>A0A2V1D0C0</accession>
<evidence type="ECO:0000256" key="5">
    <source>
        <dbReference type="ARBA" id="ARBA00023163"/>
    </source>
</evidence>
<evidence type="ECO:0000259" key="7">
    <source>
        <dbReference type="PROSITE" id="PS50048"/>
    </source>
</evidence>
<dbReference type="AlphaFoldDB" id="A0A2V1D0C0"/>
<evidence type="ECO:0000256" key="1">
    <source>
        <dbReference type="ARBA" id="ARBA00022723"/>
    </source>
</evidence>
<dbReference type="SUPFAM" id="SSF57701">
    <property type="entry name" value="Zn2/Cys6 DNA-binding domain"/>
    <property type="match status" value="1"/>
</dbReference>
<sequence length="522" mass="60143">MPPSSHEKRLRVQGPRSSGGCQMCKQRHVKCDENRPECNRCLKGGRRCEYTRQAVAHYKQHVIIYTLSQSPSPFPDLDTVTQRALYHYRLHVAPAITLPFRSELWSTVVFQISEKYSFVMSALIALSNMYEVYQQPPYARQPLQQNSIHHYNKAIRDIINVKKDESSLNGILLSCIMFYALDCLRGSWPTALRHALAGMNMIAERQKSHSYQFDGLTEVLHTELLMLPYQVLELGNRDESRTFTPFIGFERPRPKAFGTAEESYYHFRVLFNHIQKITSQIQESVESGSCTDAMSAMAKQQEHEWIQDRIRDWGDSFAPLHQSVESIPDDRQRRAVAYLGKCYNILVRAFSPHTVDWVIFNAQVVEAVASLIAHWNETEEFVNNKFSLYMYLLPTFFRHLTQGTVEERGRAFSVLRSGRLSRREGPWDAQDMMQIAERVITMKEKMPGQTVSVLELDLFDGCRIKYLIEDAGYQSQERSPPHVYEEVIQLESRLASLSLDPSPTWVVQTPAAPPVDLSKKNP</sequence>
<dbReference type="InterPro" id="IPR001138">
    <property type="entry name" value="Zn2Cys6_DnaBD"/>
</dbReference>
<dbReference type="Pfam" id="PF11951">
    <property type="entry name" value="Fungal_trans_2"/>
    <property type="match status" value="1"/>
</dbReference>
<keyword evidence="6" id="KW-0539">Nucleus</keyword>
<dbReference type="PANTHER" id="PTHR36206">
    <property type="entry name" value="ASPERCRYPTIN BIOSYNTHESIS CLUSTER-SPECIFIC TRANSCRIPTION REGULATOR ATNN-RELATED"/>
    <property type="match status" value="1"/>
</dbReference>
<keyword evidence="9" id="KW-1185">Reference proteome</keyword>
<dbReference type="InterPro" id="IPR021858">
    <property type="entry name" value="Fun_TF"/>
</dbReference>
<evidence type="ECO:0000256" key="6">
    <source>
        <dbReference type="ARBA" id="ARBA00023242"/>
    </source>
</evidence>
<dbReference type="STRING" id="97972.A0A2V1D0C0"/>
<keyword evidence="1" id="KW-0479">Metal-binding</keyword>
<keyword evidence="2" id="KW-0862">Zinc</keyword>
<dbReference type="EMBL" id="KZ805976">
    <property type="protein sequence ID" value="PVH91059.1"/>
    <property type="molecule type" value="Genomic_DNA"/>
</dbReference>
<evidence type="ECO:0000313" key="9">
    <source>
        <dbReference type="Proteomes" id="UP000244855"/>
    </source>
</evidence>
<dbReference type="GO" id="GO:0008270">
    <property type="term" value="F:zinc ion binding"/>
    <property type="evidence" value="ECO:0007669"/>
    <property type="project" value="InterPro"/>
</dbReference>
<evidence type="ECO:0000256" key="2">
    <source>
        <dbReference type="ARBA" id="ARBA00022833"/>
    </source>
</evidence>
<dbReference type="Gene3D" id="4.10.240.10">
    <property type="entry name" value="Zn(2)-C6 fungal-type DNA-binding domain"/>
    <property type="match status" value="1"/>
</dbReference>
<protein>
    <recommendedName>
        <fullName evidence="7">Zn(2)-C6 fungal-type domain-containing protein</fullName>
    </recommendedName>
</protein>
<dbReference type="Proteomes" id="UP000244855">
    <property type="component" value="Unassembled WGS sequence"/>
</dbReference>
<dbReference type="PROSITE" id="PS00463">
    <property type="entry name" value="ZN2_CY6_FUNGAL_1"/>
    <property type="match status" value="1"/>
</dbReference>
<feature type="domain" description="Zn(2)-C6 fungal-type" evidence="7">
    <location>
        <begin position="20"/>
        <end position="50"/>
    </location>
</feature>
<dbReference type="SMART" id="SM00066">
    <property type="entry name" value="GAL4"/>
    <property type="match status" value="1"/>
</dbReference>
<reference evidence="8 9" key="1">
    <citation type="journal article" date="2018" name="Sci. Rep.">
        <title>Comparative genomics provides insights into the lifestyle and reveals functional heterogeneity of dark septate endophytic fungi.</title>
        <authorList>
            <person name="Knapp D.G."/>
            <person name="Nemeth J.B."/>
            <person name="Barry K."/>
            <person name="Hainaut M."/>
            <person name="Henrissat B."/>
            <person name="Johnson J."/>
            <person name="Kuo A."/>
            <person name="Lim J.H.P."/>
            <person name="Lipzen A."/>
            <person name="Nolan M."/>
            <person name="Ohm R.A."/>
            <person name="Tamas L."/>
            <person name="Grigoriev I.V."/>
            <person name="Spatafora J.W."/>
            <person name="Nagy L.G."/>
            <person name="Kovacs G.M."/>
        </authorList>
    </citation>
    <scope>NUCLEOTIDE SEQUENCE [LARGE SCALE GENOMIC DNA]</scope>
    <source>
        <strain evidence="8 9">DSE2036</strain>
    </source>
</reference>
<dbReference type="Pfam" id="PF00172">
    <property type="entry name" value="Zn_clus"/>
    <property type="match status" value="1"/>
</dbReference>
<organism evidence="8 9">
    <name type="scientific">Periconia macrospinosa</name>
    <dbReference type="NCBI Taxonomy" id="97972"/>
    <lineage>
        <taxon>Eukaryota</taxon>
        <taxon>Fungi</taxon>
        <taxon>Dikarya</taxon>
        <taxon>Ascomycota</taxon>
        <taxon>Pezizomycotina</taxon>
        <taxon>Dothideomycetes</taxon>
        <taxon>Pleosporomycetidae</taxon>
        <taxon>Pleosporales</taxon>
        <taxon>Massarineae</taxon>
        <taxon>Periconiaceae</taxon>
        <taxon>Periconia</taxon>
    </lineage>
</organism>
<dbReference type="GO" id="GO:0003677">
    <property type="term" value="F:DNA binding"/>
    <property type="evidence" value="ECO:0007669"/>
    <property type="project" value="UniProtKB-KW"/>
</dbReference>
<gene>
    <name evidence="8" type="ORF">DM02DRAFT_707063</name>
</gene>
<evidence type="ECO:0000313" key="8">
    <source>
        <dbReference type="EMBL" id="PVH91059.1"/>
    </source>
</evidence>
<dbReference type="PANTHER" id="PTHR36206:SF12">
    <property type="entry name" value="ASPERCRYPTIN BIOSYNTHESIS CLUSTER-SPECIFIC TRANSCRIPTION REGULATOR ATNN-RELATED"/>
    <property type="match status" value="1"/>
</dbReference>
<name>A0A2V1D0C0_9PLEO</name>
<keyword evidence="4" id="KW-0238">DNA-binding</keyword>
<keyword evidence="5" id="KW-0804">Transcription</keyword>
<dbReference type="InterPro" id="IPR052360">
    <property type="entry name" value="Transcr_Regulatory_Proteins"/>
</dbReference>
<keyword evidence="3" id="KW-0805">Transcription regulation</keyword>
<evidence type="ECO:0000256" key="3">
    <source>
        <dbReference type="ARBA" id="ARBA00023015"/>
    </source>
</evidence>
<proteinExistence type="predicted"/>
<dbReference type="OrthoDB" id="3796980at2759"/>
<dbReference type="GO" id="GO:0000981">
    <property type="term" value="F:DNA-binding transcription factor activity, RNA polymerase II-specific"/>
    <property type="evidence" value="ECO:0007669"/>
    <property type="project" value="InterPro"/>
</dbReference>